<reference evidence="2 3" key="1">
    <citation type="submission" date="2019-02" db="EMBL/GenBank/DDBJ databases">
        <title>Deep-cultivation of Planctomycetes and their phenomic and genomic characterization uncovers novel biology.</title>
        <authorList>
            <person name="Wiegand S."/>
            <person name="Jogler M."/>
            <person name="Boedeker C."/>
            <person name="Pinto D."/>
            <person name="Vollmers J."/>
            <person name="Rivas-Marin E."/>
            <person name="Kohn T."/>
            <person name="Peeters S.H."/>
            <person name="Heuer A."/>
            <person name="Rast P."/>
            <person name="Oberbeckmann S."/>
            <person name="Bunk B."/>
            <person name="Jeske O."/>
            <person name="Meyerdierks A."/>
            <person name="Storesund J.E."/>
            <person name="Kallscheuer N."/>
            <person name="Luecker S."/>
            <person name="Lage O.M."/>
            <person name="Pohl T."/>
            <person name="Merkel B.J."/>
            <person name="Hornburger P."/>
            <person name="Mueller R.-W."/>
            <person name="Bruemmer F."/>
            <person name="Labrenz M."/>
            <person name="Spormann A.M."/>
            <person name="Op den Camp H."/>
            <person name="Overmann J."/>
            <person name="Amann R."/>
            <person name="Jetten M.S.M."/>
            <person name="Mascher T."/>
            <person name="Medema M.H."/>
            <person name="Devos D.P."/>
            <person name="Kaster A.-K."/>
            <person name="Ovreas L."/>
            <person name="Rohde M."/>
            <person name="Galperin M.Y."/>
            <person name="Jogler C."/>
        </authorList>
    </citation>
    <scope>NUCLEOTIDE SEQUENCE [LARGE SCALE GENOMIC DNA]</scope>
    <source>
        <strain evidence="2 3">Pan216</strain>
    </source>
</reference>
<evidence type="ECO:0000313" key="2">
    <source>
        <dbReference type="EMBL" id="QDU62632.1"/>
    </source>
</evidence>
<feature type="signal peptide" evidence="1">
    <location>
        <begin position="1"/>
        <end position="22"/>
    </location>
</feature>
<protein>
    <recommendedName>
        <fullName evidence="4">Lipoprotein</fullName>
    </recommendedName>
</protein>
<organism evidence="2 3">
    <name type="scientific">Kolteria novifilia</name>
    <dbReference type="NCBI Taxonomy" id="2527975"/>
    <lineage>
        <taxon>Bacteria</taxon>
        <taxon>Pseudomonadati</taxon>
        <taxon>Planctomycetota</taxon>
        <taxon>Planctomycetia</taxon>
        <taxon>Kolteriales</taxon>
        <taxon>Kolteriaceae</taxon>
        <taxon>Kolteria</taxon>
    </lineage>
</organism>
<feature type="chain" id="PRO_5022036148" description="Lipoprotein" evidence="1">
    <location>
        <begin position="23"/>
        <end position="78"/>
    </location>
</feature>
<keyword evidence="3" id="KW-1185">Reference proteome</keyword>
<dbReference type="EMBL" id="CP036279">
    <property type="protein sequence ID" value="QDU62632.1"/>
    <property type="molecule type" value="Genomic_DNA"/>
</dbReference>
<dbReference type="PROSITE" id="PS51257">
    <property type="entry name" value="PROKAR_LIPOPROTEIN"/>
    <property type="match status" value="1"/>
</dbReference>
<sequence length="78" mass="8147" precursor="true">MRTILGSLVLMAGMLGAVGCHTCDVCDDCGGDCYQHQAYDVQYRGQYEGGCSSCGHANDQPAHGLTTVSAAETSTKTK</sequence>
<evidence type="ECO:0000256" key="1">
    <source>
        <dbReference type="SAM" id="SignalP"/>
    </source>
</evidence>
<accession>A0A518B6R1</accession>
<gene>
    <name evidence="2" type="ORF">Pan216_34990</name>
</gene>
<proteinExistence type="predicted"/>
<dbReference type="KEGG" id="knv:Pan216_34990"/>
<name>A0A518B6R1_9BACT</name>
<evidence type="ECO:0000313" key="3">
    <source>
        <dbReference type="Proteomes" id="UP000317093"/>
    </source>
</evidence>
<dbReference type="Proteomes" id="UP000317093">
    <property type="component" value="Chromosome"/>
</dbReference>
<keyword evidence="1" id="KW-0732">Signal</keyword>
<evidence type="ECO:0008006" key="4">
    <source>
        <dbReference type="Google" id="ProtNLM"/>
    </source>
</evidence>
<dbReference type="AlphaFoldDB" id="A0A518B6R1"/>
<dbReference type="RefSeq" id="WP_145259522.1">
    <property type="nucleotide sequence ID" value="NZ_CP036279.1"/>
</dbReference>